<dbReference type="PANTHER" id="PTHR13261:SF0">
    <property type="entry name" value="BRCA2 AND CDKN1A-INTERACTING PROTEIN"/>
    <property type="match status" value="1"/>
</dbReference>
<comment type="similarity">
    <text evidence="1">Belongs to the BCP1 family.</text>
</comment>
<dbReference type="WBParaSite" id="GPLIN_000513300">
    <property type="protein sequence ID" value="GPLIN_000513300"/>
    <property type="gene ID" value="GPLIN_000513300"/>
</dbReference>
<organism evidence="3 4">
    <name type="scientific">Globodera pallida</name>
    <name type="common">Potato cyst nematode worm</name>
    <name type="synonym">Heterodera pallida</name>
    <dbReference type="NCBI Taxonomy" id="36090"/>
    <lineage>
        <taxon>Eukaryota</taxon>
        <taxon>Metazoa</taxon>
        <taxon>Ecdysozoa</taxon>
        <taxon>Nematoda</taxon>
        <taxon>Chromadorea</taxon>
        <taxon>Rhabditida</taxon>
        <taxon>Tylenchina</taxon>
        <taxon>Tylenchomorpha</taxon>
        <taxon>Tylenchoidea</taxon>
        <taxon>Heteroderidae</taxon>
        <taxon>Heteroderinae</taxon>
        <taxon>Globodera</taxon>
    </lineage>
</organism>
<dbReference type="Proteomes" id="UP000050741">
    <property type="component" value="Unassembled WGS sequence"/>
</dbReference>
<feature type="region of interest" description="Disordered" evidence="2">
    <location>
        <begin position="1"/>
        <end position="35"/>
    </location>
</feature>
<dbReference type="PANTHER" id="PTHR13261">
    <property type="entry name" value="BRCA2 AND CDKN1A INTERACTING PROTEIN"/>
    <property type="match status" value="1"/>
</dbReference>
<dbReference type="GO" id="GO:0005634">
    <property type="term" value="C:nucleus"/>
    <property type="evidence" value="ECO:0007669"/>
    <property type="project" value="TreeGrafter"/>
</dbReference>
<reference evidence="3" key="2">
    <citation type="submission" date="2014-05" db="EMBL/GenBank/DDBJ databases">
        <title>The genome and life-stage specific transcriptomes of Globodera pallida elucidate key aspects of plant parasitism by a cyst nematode.</title>
        <authorList>
            <person name="Cotton J.A."/>
            <person name="Lilley C.J."/>
            <person name="Jones L.M."/>
            <person name="Kikuchi T."/>
            <person name="Reid A.J."/>
            <person name="Thorpe P."/>
            <person name="Tsai I.J."/>
            <person name="Beasley H."/>
            <person name="Blok V."/>
            <person name="Cock P.J.A."/>
            <person name="Van den Akker S.E."/>
            <person name="Holroyd N."/>
            <person name="Hunt M."/>
            <person name="Mantelin S."/>
            <person name="Naghra H."/>
            <person name="Pain A."/>
            <person name="Palomares-Rius J.E."/>
            <person name="Zarowiecki M."/>
            <person name="Berriman M."/>
            <person name="Jones J.T."/>
            <person name="Urwin P.E."/>
        </authorList>
    </citation>
    <scope>NUCLEOTIDE SEQUENCE [LARGE SCALE GENOMIC DNA]</scope>
    <source>
        <strain evidence="3">Lindley</strain>
    </source>
</reference>
<evidence type="ECO:0000256" key="2">
    <source>
        <dbReference type="SAM" id="MobiDB-lite"/>
    </source>
</evidence>
<reference evidence="3" key="1">
    <citation type="submission" date="2013-12" db="EMBL/GenBank/DDBJ databases">
        <authorList>
            <person name="Aslett M."/>
        </authorList>
    </citation>
    <scope>NUCLEOTIDE SEQUENCE [LARGE SCALE GENOMIC DNA]</scope>
    <source>
        <strain evidence="3">Lindley</strain>
    </source>
</reference>
<keyword evidence="3" id="KW-1185">Reference proteome</keyword>
<feature type="compositionally biased region" description="Acidic residues" evidence="2">
    <location>
        <begin position="17"/>
        <end position="27"/>
    </location>
</feature>
<accession>A0A183BWZ4</accession>
<name>A0A183BWZ4_GLOPA</name>
<protein>
    <submittedName>
        <fullName evidence="4">Protein BCCIP homolog</fullName>
    </submittedName>
</protein>
<proteinExistence type="inferred from homology"/>
<dbReference type="AlphaFoldDB" id="A0A183BWZ4"/>
<reference evidence="4" key="3">
    <citation type="submission" date="2016-06" db="UniProtKB">
        <authorList>
            <consortium name="WormBaseParasite"/>
        </authorList>
    </citation>
    <scope>IDENTIFICATION</scope>
</reference>
<dbReference type="InterPro" id="IPR025602">
    <property type="entry name" value="BCP1_family"/>
</dbReference>
<evidence type="ECO:0000256" key="1">
    <source>
        <dbReference type="ARBA" id="ARBA00006781"/>
    </source>
</evidence>
<evidence type="ECO:0000313" key="3">
    <source>
        <dbReference type="Proteomes" id="UP000050741"/>
    </source>
</evidence>
<dbReference type="Pfam" id="PF13862">
    <property type="entry name" value="BCCIP"/>
    <property type="match status" value="1"/>
</dbReference>
<evidence type="ECO:0000313" key="4">
    <source>
        <dbReference type="WBParaSite" id="GPLIN_000513300"/>
    </source>
</evidence>
<sequence length="271" mass="30901">MVENVCGDGEEERKEEDSDIGEEDESMSEALPPAEDDLEDIERLLTQIFLQADIDKQELAKVVADQSPLGCVFRPVEECEDEEIEAFTYGVLSIVPLSGTKKFQSDVAELILHRSKKHSIGEIYKHFEKVLGAGRMSSKVGFLINERMLNFPARIAGPAFHSLDADYKSLPEEERFEHILVILKVRICTEQGSSAFSRTLERNQNWEKPLGNATFDFPHFQYPVESEIEKTSKFHSIQRDGRTYRPFRRVCLLNNDQFLAFAASVARSYTD</sequence>